<protein>
    <submittedName>
        <fullName evidence="6">RNA pseudourine synthase 4, mitochondrial</fullName>
    </submittedName>
</protein>
<dbReference type="InterPro" id="IPR020103">
    <property type="entry name" value="PsdUridine_synth_cat_dom_sf"/>
</dbReference>
<feature type="domain" description="Pseudouridine synthase RsuA/RluA-like" evidence="5">
    <location>
        <begin position="201"/>
        <end position="369"/>
    </location>
</feature>
<dbReference type="CDD" id="cd02869">
    <property type="entry name" value="PseudoU_synth_RluA_like"/>
    <property type="match status" value="1"/>
</dbReference>
<evidence type="ECO:0000256" key="3">
    <source>
        <dbReference type="ARBA" id="ARBA00023128"/>
    </source>
</evidence>
<dbReference type="EMBL" id="GDJX01014285">
    <property type="protein sequence ID" value="JAT53651.1"/>
    <property type="molecule type" value="Transcribed_RNA"/>
</dbReference>
<dbReference type="GO" id="GO:0003723">
    <property type="term" value="F:RNA binding"/>
    <property type="evidence" value="ECO:0007669"/>
    <property type="project" value="InterPro"/>
</dbReference>
<dbReference type="InterPro" id="IPR050188">
    <property type="entry name" value="RluA_PseudoU_synthase"/>
</dbReference>
<dbReference type="Pfam" id="PF00849">
    <property type="entry name" value="PseudoU_synth_2"/>
    <property type="match status" value="1"/>
</dbReference>
<sequence>ARRQGRLQAGQGTGMAGSVLLQLRRRPFAAAHLLPAQKSSPCYTVAPSVVSPVDGGDQGGAARRGRWLTLPPFAPPVDGPSVGKEVVRGRRPSEPPVASTTALKWVRRCCPHLPVSLVQKLFRLRQVRRETVNARAATCVEMQPPQRLRKRVSGRETMKSGDVILLPVTVQEFLPEKIEHCFNEDEINYIRNLELYKDEAIIAVNKPPGMPVQGGIGIKLSMDVLAGSCLRYGYPEPPRLVHRLDRDSSGVLVLGRTQTSASILHSIFREKTYGAFDEREEDQRIFRKKYWALVIGTPKHSKGLITAPLRKVVMENGKPERITVANSEEDASSQHAVTEYKVIGSSHGLTWLELCPLTGRKHQLRVHCAEALGTPIVGDFKYGWSGHRKWQPVALSNPTGETQKVCNHSTPFGLDLDGRSILDQKPSLHLHCQQMILPNVSAVLQLLQSSDVRHDYSKLEILELVATLPYHMQKSWDALNYSAPRLN</sequence>
<dbReference type="PANTHER" id="PTHR21600">
    <property type="entry name" value="MITOCHONDRIAL RNA PSEUDOURIDINE SYNTHASE"/>
    <property type="match status" value="1"/>
</dbReference>
<proteinExistence type="inferred from homology"/>
<dbReference type="PANTHER" id="PTHR21600:SF81">
    <property type="entry name" value="21S RRNA PSEUDOURIDINE(2819) SYNTHASE"/>
    <property type="match status" value="1"/>
</dbReference>
<dbReference type="AlphaFoldDB" id="A0A1D1YGA7"/>
<reference evidence="6" key="1">
    <citation type="submission" date="2015-07" db="EMBL/GenBank/DDBJ databases">
        <title>Transcriptome Assembly of Anthurium amnicola.</title>
        <authorList>
            <person name="Suzuki J."/>
        </authorList>
    </citation>
    <scope>NUCLEOTIDE SEQUENCE</scope>
</reference>
<feature type="non-terminal residue" evidence="6">
    <location>
        <position position="1"/>
    </location>
</feature>
<evidence type="ECO:0000313" key="6">
    <source>
        <dbReference type="EMBL" id="JAT53651.1"/>
    </source>
</evidence>
<comment type="subcellular location">
    <subcellularLocation>
        <location evidence="1">Mitochondrion</location>
    </subcellularLocation>
</comment>
<evidence type="ECO:0000256" key="2">
    <source>
        <dbReference type="ARBA" id="ARBA00010876"/>
    </source>
</evidence>
<dbReference type="SUPFAM" id="SSF55120">
    <property type="entry name" value="Pseudouridine synthase"/>
    <property type="match status" value="1"/>
</dbReference>
<dbReference type="InterPro" id="IPR006145">
    <property type="entry name" value="PsdUridine_synth_RsuA/RluA"/>
</dbReference>
<keyword evidence="4" id="KW-0413">Isomerase</keyword>
<accession>A0A1D1YGA7</accession>
<gene>
    <name evidence="6" type="primary">At3g19440_1</name>
    <name evidence="6" type="ORF">g.70319</name>
</gene>
<dbReference type="GO" id="GO:0009982">
    <property type="term" value="F:pseudouridine synthase activity"/>
    <property type="evidence" value="ECO:0007669"/>
    <property type="project" value="InterPro"/>
</dbReference>
<evidence type="ECO:0000256" key="4">
    <source>
        <dbReference type="ARBA" id="ARBA00023235"/>
    </source>
</evidence>
<evidence type="ECO:0000256" key="1">
    <source>
        <dbReference type="ARBA" id="ARBA00004173"/>
    </source>
</evidence>
<dbReference type="Gene3D" id="3.30.2350.10">
    <property type="entry name" value="Pseudouridine synthase"/>
    <property type="match status" value="1"/>
</dbReference>
<name>A0A1D1YGA7_9ARAE</name>
<evidence type="ECO:0000259" key="5">
    <source>
        <dbReference type="Pfam" id="PF00849"/>
    </source>
</evidence>
<dbReference type="GO" id="GO:0000455">
    <property type="term" value="P:enzyme-directed rRNA pseudouridine synthesis"/>
    <property type="evidence" value="ECO:0007669"/>
    <property type="project" value="TreeGrafter"/>
</dbReference>
<dbReference type="GO" id="GO:0005739">
    <property type="term" value="C:mitochondrion"/>
    <property type="evidence" value="ECO:0007669"/>
    <property type="project" value="UniProtKB-SubCell"/>
</dbReference>
<comment type="similarity">
    <text evidence="2">Belongs to the pseudouridine synthase RluA family.</text>
</comment>
<organism evidence="6">
    <name type="scientific">Anthurium amnicola</name>
    <dbReference type="NCBI Taxonomy" id="1678845"/>
    <lineage>
        <taxon>Eukaryota</taxon>
        <taxon>Viridiplantae</taxon>
        <taxon>Streptophyta</taxon>
        <taxon>Embryophyta</taxon>
        <taxon>Tracheophyta</taxon>
        <taxon>Spermatophyta</taxon>
        <taxon>Magnoliopsida</taxon>
        <taxon>Liliopsida</taxon>
        <taxon>Araceae</taxon>
        <taxon>Pothoideae</taxon>
        <taxon>Potheae</taxon>
        <taxon>Anthurium</taxon>
    </lineage>
</organism>
<keyword evidence="3" id="KW-0496">Mitochondrion</keyword>